<sequence length="219" mass="23943">MVVLPILTHAAPDLPAQVAQHAAIAYACEGADSRLLMVADMSQRNTRPRFWAFDVRNPAQPRLLIESRIEHGAGSDPGRSGYATRFSNADGSGETSLGLYRLTDPYESPTHGRSYHLRGLTPGWNTNAEARDVEFHPSHFVDTDRVDWSLGCLATPTRVIPALEKAVHSLSGAIVWVDGPRAVPLPCHTTWTEPTWPDATSAWPAYTLWGSDKTTACTV</sequence>
<dbReference type="EMBL" id="QRBF01000001">
    <property type="protein sequence ID" value="RDS85935.1"/>
    <property type="molecule type" value="Genomic_DNA"/>
</dbReference>
<dbReference type="PANTHER" id="PTHR38477:SF1">
    <property type="entry name" value="MUREIN L,D-TRANSPEPTIDASE CATALYTIC DOMAIN FAMILY PROTEIN"/>
    <property type="match status" value="1"/>
</dbReference>
<evidence type="ECO:0000313" key="2">
    <source>
        <dbReference type="Proteomes" id="UP000255334"/>
    </source>
</evidence>
<dbReference type="PANTHER" id="PTHR38477">
    <property type="entry name" value="HYPOTHETICAL EXPORTED PROTEIN"/>
    <property type="match status" value="1"/>
</dbReference>
<dbReference type="OrthoDB" id="9815195at2"/>
<comment type="caution">
    <text evidence="1">The sequence shown here is derived from an EMBL/GenBank/DDBJ whole genome shotgun (WGS) entry which is preliminary data.</text>
</comment>
<reference evidence="1 2" key="1">
    <citation type="submission" date="2018-07" db="EMBL/GenBank/DDBJ databases">
        <title>Dyella monticola sp. nov. and Dyella psychrodurans sp. nov. isolated from monsoon evergreen broad-leaved forest soil of Dinghu Mountain, China.</title>
        <authorList>
            <person name="Gao Z."/>
            <person name="Qiu L."/>
        </authorList>
    </citation>
    <scope>NUCLEOTIDE SEQUENCE [LARGE SCALE GENOMIC DNA]</scope>
    <source>
        <strain evidence="1 2">4MSK11</strain>
    </source>
</reference>
<dbReference type="Proteomes" id="UP000255334">
    <property type="component" value="Unassembled WGS sequence"/>
</dbReference>
<organism evidence="1 2">
    <name type="scientific">Dyella psychrodurans</name>
    <dbReference type="NCBI Taxonomy" id="1927960"/>
    <lineage>
        <taxon>Bacteria</taxon>
        <taxon>Pseudomonadati</taxon>
        <taxon>Pseudomonadota</taxon>
        <taxon>Gammaproteobacteria</taxon>
        <taxon>Lysobacterales</taxon>
        <taxon>Rhodanobacteraceae</taxon>
        <taxon>Dyella</taxon>
    </lineage>
</organism>
<name>A0A370XCJ4_9GAMM</name>
<dbReference type="InterPro" id="IPR032676">
    <property type="entry name" value="YkuD_2"/>
</dbReference>
<protein>
    <recommendedName>
        <fullName evidence="3">YkuD domain-containing protein</fullName>
    </recommendedName>
</protein>
<accession>A0A370XCJ4</accession>
<gene>
    <name evidence="1" type="ORF">DWU99_01255</name>
</gene>
<dbReference type="RefSeq" id="WP_115476186.1">
    <property type="nucleotide sequence ID" value="NZ_QRBF01000001.1"/>
</dbReference>
<dbReference type="AlphaFoldDB" id="A0A370XCJ4"/>
<evidence type="ECO:0008006" key="3">
    <source>
        <dbReference type="Google" id="ProtNLM"/>
    </source>
</evidence>
<dbReference type="Pfam" id="PF13645">
    <property type="entry name" value="YkuD_2"/>
    <property type="match status" value="1"/>
</dbReference>
<keyword evidence="2" id="KW-1185">Reference proteome</keyword>
<evidence type="ECO:0000313" key="1">
    <source>
        <dbReference type="EMBL" id="RDS85935.1"/>
    </source>
</evidence>
<proteinExistence type="predicted"/>